<evidence type="ECO:0000313" key="3">
    <source>
        <dbReference type="Proteomes" id="UP000005204"/>
    </source>
</evidence>
<dbReference type="EnsemblMetazoa" id="XM_004934316.4">
    <property type="protein sequence ID" value="XP_004934373.1"/>
    <property type="gene ID" value="LOC101743717"/>
</dbReference>
<reference evidence="2" key="2">
    <citation type="submission" date="2022-06" db="UniProtKB">
        <authorList>
            <consortium name="EnsemblMetazoa"/>
        </authorList>
    </citation>
    <scope>IDENTIFICATION</scope>
    <source>
        <strain evidence="2">p50T (Dazao)</strain>
    </source>
</reference>
<reference evidence="3" key="1">
    <citation type="journal article" date="2008" name="Insect Biochem. Mol. Biol.">
        <title>The genome of a lepidopteran model insect, the silkworm Bombyx mori.</title>
        <authorList>
            <consortium name="International Silkworm Genome Consortium"/>
        </authorList>
    </citation>
    <scope>NUCLEOTIDE SEQUENCE [LARGE SCALE GENOMIC DNA]</scope>
    <source>
        <strain evidence="3">p50T</strain>
    </source>
</reference>
<evidence type="ECO:0000313" key="2">
    <source>
        <dbReference type="EnsemblMetazoa" id="XP_004934373.1"/>
    </source>
</evidence>
<protein>
    <submittedName>
        <fullName evidence="2">Uncharacterized protein</fullName>
    </submittedName>
</protein>
<feature type="region of interest" description="Disordered" evidence="1">
    <location>
        <begin position="1"/>
        <end position="48"/>
    </location>
</feature>
<organism evidence="2 3">
    <name type="scientific">Bombyx mori</name>
    <name type="common">Silk moth</name>
    <dbReference type="NCBI Taxonomy" id="7091"/>
    <lineage>
        <taxon>Eukaryota</taxon>
        <taxon>Metazoa</taxon>
        <taxon>Ecdysozoa</taxon>
        <taxon>Arthropoda</taxon>
        <taxon>Hexapoda</taxon>
        <taxon>Insecta</taxon>
        <taxon>Pterygota</taxon>
        <taxon>Neoptera</taxon>
        <taxon>Endopterygota</taxon>
        <taxon>Lepidoptera</taxon>
        <taxon>Glossata</taxon>
        <taxon>Ditrysia</taxon>
        <taxon>Bombycoidea</taxon>
        <taxon>Bombycidae</taxon>
        <taxon>Bombycinae</taxon>
        <taxon>Bombyx</taxon>
    </lineage>
</organism>
<name>A0A8R2AM31_BOMMO</name>
<feature type="compositionally biased region" description="Basic and acidic residues" evidence="1">
    <location>
        <begin position="8"/>
        <end position="25"/>
    </location>
</feature>
<dbReference type="Proteomes" id="UP000005204">
    <property type="component" value="Unassembled WGS sequence"/>
</dbReference>
<dbReference type="OMA" id="QIAMFWK"/>
<sequence length="149" mass="16915">MYTDTDDISDRESEYEERSPEDSPKVTKKSLSTVGFRSSPENLNNKPMALRATQSFTGAIEELKANFQINLCDRVTPTKVTTVCPCGCLLRPCGNGPFRTREKNTLALHVVSPEVLNYHGYSFEPNQIAMFWKKDCRKFLWKGKSKVNS</sequence>
<keyword evidence="3" id="KW-1185">Reference proteome</keyword>
<gene>
    <name evidence="2" type="primary">101743717</name>
</gene>
<feature type="compositionally biased region" description="Polar residues" evidence="1">
    <location>
        <begin position="29"/>
        <end position="45"/>
    </location>
</feature>
<proteinExistence type="predicted"/>
<accession>A0A8R2AM31</accession>
<dbReference type="AlphaFoldDB" id="A0A8R2AM31"/>
<evidence type="ECO:0000256" key="1">
    <source>
        <dbReference type="SAM" id="MobiDB-lite"/>
    </source>
</evidence>
<dbReference type="OrthoDB" id="7697968at2759"/>